<accession>A0A2H5F2T8</accession>
<dbReference type="PRINTS" id="PR00691">
    <property type="entry name" value="ADHESINB"/>
</dbReference>
<dbReference type="GO" id="GO:0007155">
    <property type="term" value="P:cell adhesion"/>
    <property type="evidence" value="ECO:0007669"/>
    <property type="project" value="InterPro"/>
</dbReference>
<evidence type="ECO:0000256" key="2">
    <source>
        <dbReference type="ARBA" id="ARBA00015915"/>
    </source>
</evidence>
<dbReference type="GO" id="GO:0006829">
    <property type="term" value="P:zinc ion transport"/>
    <property type="evidence" value="ECO:0007669"/>
    <property type="project" value="UniProtKB-KW"/>
</dbReference>
<evidence type="ECO:0000256" key="7">
    <source>
        <dbReference type="SAM" id="SignalP"/>
    </source>
</evidence>
<comment type="similarity">
    <text evidence="1">Belongs to the bacterial solute-binding protein 9 family.</text>
</comment>
<gene>
    <name evidence="8" type="ORF">CX676_18245</name>
</gene>
<keyword evidence="9" id="KW-1185">Reference proteome</keyword>
<keyword evidence="4 7" id="KW-0732">Signal</keyword>
<dbReference type="OrthoDB" id="7346865at2"/>
<sequence>MRFLPFASAPLLIALGAASATADAPSVIADIPATGSLVQQVLGDLGEVRVLLPAGGNEHHHQIRPSDAAALQEAGLLVWIGPDLTPWLARSADSLNSGVSLRLLDLPETSLRAFSDEDDHDHAHEDGHDHAHGPTDPHAWLDPQNGKIWLTAIAGALSEADPENATTYTANAEAGVAKIDDAAAAVTAQLAPVAQDRFVAFHDAYGYFTEAFGLAPAIPVALGDASTPSAARLSAIRDTITAEKVTCAFPEAGHDPSLIESLIAGTPIRAGEALDPTGSGQPMGPSLYPAILTGMGETISACLGQPE</sequence>
<feature type="chain" id="PRO_5014195526" description="High-affinity zinc uptake system protein ZnuA" evidence="7">
    <location>
        <begin position="23"/>
        <end position="307"/>
    </location>
</feature>
<reference evidence="8 9" key="1">
    <citation type="journal article" date="2013" name="Antonie Van Leeuwenhoek">
        <title>Paracoccus zhejiangensis sp. nov., isolated from activated sludge in wastewater-treatment system.</title>
        <authorList>
            <person name="Wu Z.G."/>
            <person name="Zhang D.F."/>
            <person name="Liu Y.L."/>
            <person name="Wang F."/>
            <person name="Jiang X."/>
            <person name="Li C."/>
            <person name="Li S.P."/>
            <person name="Hong Q."/>
            <person name="Li W.J."/>
        </authorList>
    </citation>
    <scope>NUCLEOTIDE SEQUENCE [LARGE SCALE GENOMIC DNA]</scope>
    <source>
        <strain evidence="8 9">J6</strain>
    </source>
</reference>
<proteinExistence type="inferred from homology"/>
<dbReference type="Pfam" id="PF01297">
    <property type="entry name" value="ZnuA"/>
    <property type="match status" value="1"/>
</dbReference>
<dbReference type="PANTHER" id="PTHR42953:SF3">
    <property type="entry name" value="HIGH-AFFINITY ZINC UPTAKE SYSTEM PROTEIN ZNUA"/>
    <property type="match status" value="1"/>
</dbReference>
<evidence type="ECO:0000313" key="9">
    <source>
        <dbReference type="Proteomes" id="UP000234530"/>
    </source>
</evidence>
<evidence type="ECO:0000313" key="8">
    <source>
        <dbReference type="EMBL" id="AUH65859.1"/>
    </source>
</evidence>
<keyword evidence="3" id="KW-0813">Transport</keyword>
<dbReference type="Proteomes" id="UP000234530">
    <property type="component" value="Chromosome"/>
</dbReference>
<dbReference type="InterPro" id="IPR006129">
    <property type="entry name" value="AdhesinB"/>
</dbReference>
<feature type="region of interest" description="Disordered" evidence="6">
    <location>
        <begin position="118"/>
        <end position="141"/>
    </location>
</feature>
<feature type="signal peptide" evidence="7">
    <location>
        <begin position="1"/>
        <end position="22"/>
    </location>
</feature>
<evidence type="ECO:0000256" key="1">
    <source>
        <dbReference type="ARBA" id="ARBA00011028"/>
    </source>
</evidence>
<keyword evidence="5" id="KW-0864">Zinc transport</keyword>
<dbReference type="SUPFAM" id="SSF53807">
    <property type="entry name" value="Helical backbone' metal receptor"/>
    <property type="match status" value="1"/>
</dbReference>
<keyword evidence="5" id="KW-0406">Ion transport</keyword>
<dbReference type="InterPro" id="IPR006127">
    <property type="entry name" value="ZnuA-like"/>
</dbReference>
<dbReference type="GO" id="GO:0046872">
    <property type="term" value="F:metal ion binding"/>
    <property type="evidence" value="ECO:0007669"/>
    <property type="project" value="InterPro"/>
</dbReference>
<evidence type="ECO:0000256" key="5">
    <source>
        <dbReference type="ARBA" id="ARBA00022906"/>
    </source>
</evidence>
<keyword evidence="5" id="KW-0862">Zinc</keyword>
<dbReference type="EMBL" id="CP025430">
    <property type="protein sequence ID" value="AUH65859.1"/>
    <property type="molecule type" value="Genomic_DNA"/>
</dbReference>
<dbReference type="Gene3D" id="3.40.50.1980">
    <property type="entry name" value="Nitrogenase molybdenum iron protein domain"/>
    <property type="match status" value="2"/>
</dbReference>
<dbReference type="RefSeq" id="WP_101753831.1">
    <property type="nucleotide sequence ID" value="NZ_CP025430.1"/>
</dbReference>
<evidence type="ECO:0000256" key="6">
    <source>
        <dbReference type="SAM" id="MobiDB-lite"/>
    </source>
</evidence>
<dbReference type="InterPro" id="IPR050492">
    <property type="entry name" value="Bact_metal-bind_prot9"/>
</dbReference>
<protein>
    <recommendedName>
        <fullName evidence="2">High-affinity zinc uptake system protein ZnuA</fullName>
    </recommendedName>
</protein>
<dbReference type="PANTHER" id="PTHR42953">
    <property type="entry name" value="HIGH-AFFINITY ZINC UPTAKE SYSTEM PROTEIN ZNUA-RELATED"/>
    <property type="match status" value="1"/>
</dbReference>
<organism evidence="8 9">
    <name type="scientific">Paracoccus zhejiangensis</name>
    <dbReference type="NCBI Taxonomy" id="1077935"/>
    <lineage>
        <taxon>Bacteria</taxon>
        <taxon>Pseudomonadati</taxon>
        <taxon>Pseudomonadota</taxon>
        <taxon>Alphaproteobacteria</taxon>
        <taxon>Rhodobacterales</taxon>
        <taxon>Paracoccaceae</taxon>
        <taxon>Paracoccus</taxon>
    </lineage>
</organism>
<dbReference type="AlphaFoldDB" id="A0A2H5F2T8"/>
<feature type="compositionally biased region" description="Basic and acidic residues" evidence="6">
    <location>
        <begin position="120"/>
        <end position="135"/>
    </location>
</feature>
<name>A0A2H5F2T8_9RHOB</name>
<evidence type="ECO:0000256" key="3">
    <source>
        <dbReference type="ARBA" id="ARBA00022448"/>
    </source>
</evidence>
<evidence type="ECO:0000256" key="4">
    <source>
        <dbReference type="ARBA" id="ARBA00022729"/>
    </source>
</evidence>
<dbReference type="KEGG" id="pzh:CX676_18245"/>